<proteinExistence type="inferred from homology"/>
<dbReference type="SUPFAM" id="SSF51735">
    <property type="entry name" value="NAD(P)-binding Rossmann-fold domains"/>
    <property type="match status" value="1"/>
</dbReference>
<evidence type="ECO:0000313" key="5">
    <source>
        <dbReference type="Proteomes" id="UP000613580"/>
    </source>
</evidence>
<dbReference type="Gene3D" id="3.40.50.720">
    <property type="entry name" value="NAD(P)-binding Rossmann-like Domain"/>
    <property type="match status" value="1"/>
</dbReference>
<dbReference type="OrthoDB" id="542013at2759"/>
<keyword evidence="3" id="KW-0560">Oxidoreductase</keyword>
<dbReference type="GO" id="GO:0016491">
    <property type="term" value="F:oxidoreductase activity"/>
    <property type="evidence" value="ECO:0007669"/>
    <property type="project" value="UniProtKB-KW"/>
</dbReference>
<reference evidence="4" key="1">
    <citation type="submission" date="2020-05" db="EMBL/GenBank/DDBJ databases">
        <title>Mycena genomes resolve the evolution of fungal bioluminescence.</title>
        <authorList>
            <person name="Tsai I.J."/>
        </authorList>
    </citation>
    <scope>NUCLEOTIDE SEQUENCE</scope>
    <source>
        <strain evidence="4">110903Hualien_Pintung</strain>
    </source>
</reference>
<keyword evidence="2" id="KW-0521">NADP</keyword>
<dbReference type="AlphaFoldDB" id="A0A8H6VR68"/>
<dbReference type="PANTHER" id="PTHR24320">
    <property type="entry name" value="RETINOL DEHYDROGENASE"/>
    <property type="match status" value="1"/>
</dbReference>
<name>A0A8H6VR68_MYCCL</name>
<evidence type="ECO:0000256" key="3">
    <source>
        <dbReference type="ARBA" id="ARBA00023002"/>
    </source>
</evidence>
<comment type="similarity">
    <text evidence="1">Belongs to the short-chain dehydrogenases/reductases (SDR) family.</text>
</comment>
<gene>
    <name evidence="4" type="ORF">HMN09_01282400</name>
</gene>
<organism evidence="4 5">
    <name type="scientific">Mycena chlorophos</name>
    <name type="common">Agaric fungus</name>
    <name type="synonym">Agaricus chlorophos</name>
    <dbReference type="NCBI Taxonomy" id="658473"/>
    <lineage>
        <taxon>Eukaryota</taxon>
        <taxon>Fungi</taxon>
        <taxon>Dikarya</taxon>
        <taxon>Basidiomycota</taxon>
        <taxon>Agaricomycotina</taxon>
        <taxon>Agaricomycetes</taxon>
        <taxon>Agaricomycetidae</taxon>
        <taxon>Agaricales</taxon>
        <taxon>Marasmiineae</taxon>
        <taxon>Mycenaceae</taxon>
        <taxon>Mycena</taxon>
    </lineage>
</organism>
<dbReference type="PANTHER" id="PTHR24320:SF252">
    <property type="entry name" value="DEHYDROGENASE_REDUCTASE FAMILY PROTEIN, PUTATIVE (AFU_ORTHOLOGUE AFUA_3G08550)-RELATED"/>
    <property type="match status" value="1"/>
</dbReference>
<protein>
    <submittedName>
        <fullName evidence="4">Short-chain dehydrogenase/reductase family protein</fullName>
    </submittedName>
</protein>
<evidence type="ECO:0000256" key="1">
    <source>
        <dbReference type="ARBA" id="ARBA00006484"/>
    </source>
</evidence>
<dbReference type="Pfam" id="PF00106">
    <property type="entry name" value="adh_short"/>
    <property type="match status" value="1"/>
</dbReference>
<accession>A0A8H6VR68</accession>
<comment type="caution">
    <text evidence="4">The sequence shown here is derived from an EMBL/GenBank/DDBJ whole genome shotgun (WGS) entry which is preliminary data.</text>
</comment>
<dbReference type="PRINTS" id="PR00081">
    <property type="entry name" value="GDHRDH"/>
</dbReference>
<sequence length="332" mass="35812">MPLQPRLPPIPSTVTFTGQTVIVTGASAGLGAEVALQLAQRDVGTLILAVRRVGAGESVKAHILADPLVGKRSSPPKILVLELDLDRPSSVTSFANKFLAEFSELHILLLNAGLVGFSLVTTPENGYEQMFQANYAANVMLATRLLPLLRATAKKTGKPSRLTLVGSRAAQMTSFKKKPIQDTEPVFTFMNDKAKFDGLSRYGDSKLLEAMWVAEAAKRIPASEVVINNVCPGMVKTSIHDKRVFVVRMLVRAISAFYARSVSVGARTYLNAVTAGAETHGELLGDMTVVKIGFQESPEGKKMQEKLWKETLDATDDWVGGTVEDAGLNKTA</sequence>
<dbReference type="EMBL" id="JACAZE010000025">
    <property type="protein sequence ID" value="KAF7291032.1"/>
    <property type="molecule type" value="Genomic_DNA"/>
</dbReference>
<dbReference type="InterPro" id="IPR002347">
    <property type="entry name" value="SDR_fam"/>
</dbReference>
<evidence type="ECO:0000256" key="2">
    <source>
        <dbReference type="ARBA" id="ARBA00022857"/>
    </source>
</evidence>
<dbReference type="InterPro" id="IPR036291">
    <property type="entry name" value="NAD(P)-bd_dom_sf"/>
</dbReference>
<evidence type="ECO:0000313" key="4">
    <source>
        <dbReference type="EMBL" id="KAF7291032.1"/>
    </source>
</evidence>
<dbReference type="Proteomes" id="UP000613580">
    <property type="component" value="Unassembled WGS sequence"/>
</dbReference>
<keyword evidence="5" id="KW-1185">Reference proteome</keyword>